<evidence type="ECO:0000256" key="6">
    <source>
        <dbReference type="RuleBase" id="RU003930"/>
    </source>
</evidence>
<evidence type="ECO:0000256" key="5">
    <source>
        <dbReference type="HAMAP-Rule" id="MF_01333"/>
    </source>
</evidence>
<dbReference type="GO" id="GO:0019843">
    <property type="term" value="F:rRNA binding"/>
    <property type="evidence" value="ECO:0007669"/>
    <property type="project" value="UniProtKB-UniRule"/>
</dbReference>
<dbReference type="PROSITE" id="PS00358">
    <property type="entry name" value="RIBOSOMAL_L5"/>
    <property type="match status" value="1"/>
</dbReference>
<sequence>MTRLEKLYNEKVVPELQKEYGYTSSMEIPRMTKISLNIGLGAASQNSKLIEAAVEELTAIAGQKAVVTLAKKSIAQFKLREGQPVGCRVTLRDDAMWDFYDKLVSFALPRVRDFRGIPDRGFDGRGNFTLGIKEHTIFPELDIDRVELVKGMNVTVTTTAKTDKEGKTLLDLLGMPFKK</sequence>
<evidence type="ECO:0000256" key="1">
    <source>
        <dbReference type="ARBA" id="ARBA00008553"/>
    </source>
</evidence>
<dbReference type="InterPro" id="IPR022803">
    <property type="entry name" value="Ribosomal_uL5_dom_sf"/>
</dbReference>
<dbReference type="NCBIfam" id="NF000585">
    <property type="entry name" value="PRK00010.1"/>
    <property type="match status" value="1"/>
</dbReference>
<evidence type="ECO:0000259" key="8">
    <source>
        <dbReference type="Pfam" id="PF00673"/>
    </source>
</evidence>
<name>A0A1J5N8U7_9BACT</name>
<dbReference type="RefSeq" id="WP_071546627.1">
    <property type="nucleotide sequence ID" value="NZ_LKAQ01000004.1"/>
</dbReference>
<dbReference type="FunFam" id="3.30.1440.10:FF:000001">
    <property type="entry name" value="50S ribosomal protein L5"/>
    <property type="match status" value="1"/>
</dbReference>
<keyword evidence="2 5" id="KW-0689">Ribosomal protein</keyword>
<evidence type="ECO:0000256" key="3">
    <source>
        <dbReference type="ARBA" id="ARBA00023274"/>
    </source>
</evidence>
<protein>
    <recommendedName>
        <fullName evidence="4 5">Large ribosomal subunit protein uL5</fullName>
    </recommendedName>
</protein>
<dbReference type="EMBL" id="LKAQ01000004">
    <property type="protein sequence ID" value="OIQ51240.1"/>
    <property type="molecule type" value="Genomic_DNA"/>
</dbReference>
<dbReference type="HAMAP" id="MF_01333_B">
    <property type="entry name" value="Ribosomal_uL5_B"/>
    <property type="match status" value="1"/>
</dbReference>
<dbReference type="PIRSF" id="PIRSF002161">
    <property type="entry name" value="Ribosomal_L5"/>
    <property type="match status" value="1"/>
</dbReference>
<keyword evidence="5" id="KW-0699">rRNA-binding</keyword>
<keyword evidence="5" id="KW-0820">tRNA-binding</keyword>
<evidence type="ECO:0000256" key="2">
    <source>
        <dbReference type="ARBA" id="ARBA00022980"/>
    </source>
</evidence>
<dbReference type="AlphaFoldDB" id="A0A1J5N8U7"/>
<dbReference type="InterPro" id="IPR031310">
    <property type="entry name" value="Ribosomal_uL5_N"/>
</dbReference>
<gene>
    <name evidence="5 9" type="primary">rplE</name>
    <name evidence="9" type="ORF">BerOc1_03190</name>
</gene>
<dbReference type="GO" id="GO:1990904">
    <property type="term" value="C:ribonucleoprotein complex"/>
    <property type="evidence" value="ECO:0007669"/>
    <property type="project" value="UniProtKB-KW"/>
</dbReference>
<dbReference type="PANTHER" id="PTHR11994">
    <property type="entry name" value="60S RIBOSOMAL PROTEIN L11-RELATED"/>
    <property type="match status" value="1"/>
</dbReference>
<dbReference type="InterPro" id="IPR020929">
    <property type="entry name" value="Ribosomal_uL5_CS"/>
</dbReference>
<dbReference type="InterPro" id="IPR020930">
    <property type="entry name" value="Ribosomal_uL5_bac-type"/>
</dbReference>
<dbReference type="InterPro" id="IPR031309">
    <property type="entry name" value="Ribosomal_uL5_C"/>
</dbReference>
<feature type="domain" description="Large ribosomal subunit protein uL5 N-terminal" evidence="7">
    <location>
        <begin position="25"/>
        <end position="80"/>
    </location>
</feature>
<dbReference type="Pfam" id="PF00281">
    <property type="entry name" value="Ribosomal_L5"/>
    <property type="match status" value="1"/>
</dbReference>
<dbReference type="GO" id="GO:0006412">
    <property type="term" value="P:translation"/>
    <property type="evidence" value="ECO:0007669"/>
    <property type="project" value="UniProtKB-UniRule"/>
</dbReference>
<comment type="caution">
    <text evidence="9">The sequence shown here is derived from an EMBL/GenBank/DDBJ whole genome shotgun (WGS) entry which is preliminary data.</text>
</comment>
<comment type="subunit">
    <text evidence="5">Part of the 50S ribosomal subunit; part of the 5S rRNA/L5/L18/L25 subcomplex. Contacts the 5S rRNA and the P site tRNA. Forms a bridge to the 30S subunit in the 70S ribosome.</text>
</comment>
<dbReference type="Proteomes" id="UP000181901">
    <property type="component" value="Unassembled WGS sequence"/>
</dbReference>
<evidence type="ECO:0000313" key="10">
    <source>
        <dbReference type="Proteomes" id="UP000181901"/>
    </source>
</evidence>
<evidence type="ECO:0000313" key="9">
    <source>
        <dbReference type="EMBL" id="OIQ51240.1"/>
    </source>
</evidence>
<comment type="function">
    <text evidence="5">This is 1 of the proteins that bind and probably mediate the attachment of the 5S RNA into the large ribosomal subunit, where it forms part of the central protuberance. In the 70S ribosome it contacts protein S13 of the 30S subunit (bridge B1b), connecting the 2 subunits; this bridge is implicated in subunit movement. Contacts the P site tRNA; the 5S rRNA and some of its associated proteins might help stabilize positioning of ribosome-bound tRNAs.</text>
</comment>
<accession>A0A1J5N8U7</accession>
<comment type="similarity">
    <text evidence="1 5 6">Belongs to the universal ribosomal protein uL5 family.</text>
</comment>
<dbReference type="InterPro" id="IPR002132">
    <property type="entry name" value="Ribosomal_uL5"/>
</dbReference>
<dbReference type="SUPFAM" id="SSF55282">
    <property type="entry name" value="RL5-like"/>
    <property type="match status" value="1"/>
</dbReference>
<dbReference type="OrthoDB" id="9806626at2"/>
<dbReference type="Gene3D" id="3.30.1440.10">
    <property type="match status" value="1"/>
</dbReference>
<reference evidence="9 10" key="1">
    <citation type="submission" date="2015-09" db="EMBL/GenBank/DDBJ databases">
        <title>Genome of Desulfovibrio dechloracetivorans BerOc1, a mercury methylating strain isolated from highly hydrocarbons and metals contaminated coastal sediments.</title>
        <authorList>
            <person name="Goni Urriza M."/>
            <person name="Gassie C."/>
            <person name="Bouchez O."/>
            <person name="Klopp C."/>
            <person name="Ranchou-Peyruse A."/>
            <person name="Remy G."/>
        </authorList>
    </citation>
    <scope>NUCLEOTIDE SEQUENCE [LARGE SCALE GENOMIC DNA]</scope>
    <source>
        <strain evidence="9 10">BerOc1</strain>
    </source>
</reference>
<keyword evidence="3 5" id="KW-0687">Ribonucleoprotein</keyword>
<dbReference type="Pfam" id="PF00673">
    <property type="entry name" value="Ribosomal_L5_C"/>
    <property type="match status" value="1"/>
</dbReference>
<proteinExistence type="inferred from homology"/>
<evidence type="ECO:0000256" key="4">
    <source>
        <dbReference type="ARBA" id="ARBA00035245"/>
    </source>
</evidence>
<dbReference type="GO" id="GO:0000049">
    <property type="term" value="F:tRNA binding"/>
    <property type="evidence" value="ECO:0007669"/>
    <property type="project" value="UniProtKB-UniRule"/>
</dbReference>
<evidence type="ECO:0000259" key="7">
    <source>
        <dbReference type="Pfam" id="PF00281"/>
    </source>
</evidence>
<organism evidence="9 10">
    <name type="scientific">Pseudodesulfovibrio hydrargyri</name>
    <dbReference type="NCBI Taxonomy" id="2125990"/>
    <lineage>
        <taxon>Bacteria</taxon>
        <taxon>Pseudomonadati</taxon>
        <taxon>Thermodesulfobacteriota</taxon>
        <taxon>Desulfovibrionia</taxon>
        <taxon>Desulfovibrionales</taxon>
        <taxon>Desulfovibrionaceae</taxon>
    </lineage>
</organism>
<keyword evidence="5" id="KW-0694">RNA-binding</keyword>
<feature type="domain" description="Large ribosomal subunit protein uL5 C-terminal" evidence="8">
    <location>
        <begin position="84"/>
        <end position="177"/>
    </location>
</feature>
<dbReference type="GO" id="GO:0003735">
    <property type="term" value="F:structural constituent of ribosome"/>
    <property type="evidence" value="ECO:0007669"/>
    <property type="project" value="InterPro"/>
</dbReference>
<keyword evidence="10" id="KW-1185">Reference proteome</keyword>
<dbReference type="GO" id="GO:0005840">
    <property type="term" value="C:ribosome"/>
    <property type="evidence" value="ECO:0007669"/>
    <property type="project" value="UniProtKB-KW"/>
</dbReference>